<comment type="similarity">
    <text evidence="1">Belongs to the peptidase M17 family.</text>
</comment>
<evidence type="ECO:0000256" key="3">
    <source>
        <dbReference type="ARBA" id="ARBA00022670"/>
    </source>
</evidence>
<dbReference type="SUPFAM" id="SSF53187">
    <property type="entry name" value="Zn-dependent exopeptidases"/>
    <property type="match status" value="1"/>
</dbReference>
<evidence type="ECO:0000313" key="7">
    <source>
        <dbReference type="Proteomes" id="UP000187266"/>
    </source>
</evidence>
<name>A0A1U7DJC2_9RHOB</name>
<dbReference type="InterPro" id="IPR043472">
    <property type="entry name" value="Macro_dom-like"/>
</dbReference>
<keyword evidence="4" id="KW-0378">Hydrolase</keyword>
<proteinExistence type="inferred from homology"/>
<dbReference type="PRINTS" id="PR00481">
    <property type="entry name" value="LAMNOPPTDASE"/>
</dbReference>
<evidence type="ECO:0000256" key="1">
    <source>
        <dbReference type="ARBA" id="ARBA00009528"/>
    </source>
</evidence>
<dbReference type="InterPro" id="IPR011356">
    <property type="entry name" value="Leucine_aapep/pepB"/>
</dbReference>
<dbReference type="PANTHER" id="PTHR11963">
    <property type="entry name" value="LEUCINE AMINOPEPTIDASE-RELATED"/>
    <property type="match status" value="1"/>
</dbReference>
<dbReference type="Proteomes" id="UP000187266">
    <property type="component" value="Chromosome"/>
</dbReference>
<keyword evidence="5" id="KW-0464">Manganese</keyword>
<evidence type="ECO:0000256" key="2">
    <source>
        <dbReference type="ARBA" id="ARBA00022438"/>
    </source>
</evidence>
<accession>A0A1U7DJC2</accession>
<dbReference type="Gene3D" id="3.40.220.10">
    <property type="entry name" value="Leucine Aminopeptidase, subunit E, domain 1"/>
    <property type="match status" value="1"/>
</dbReference>
<evidence type="ECO:0000313" key="6">
    <source>
        <dbReference type="EMBL" id="APX89968.1"/>
    </source>
</evidence>
<dbReference type="InterPro" id="IPR000819">
    <property type="entry name" value="Peptidase_M17_C"/>
</dbReference>
<dbReference type="GO" id="GO:0070006">
    <property type="term" value="F:metalloaminopeptidase activity"/>
    <property type="evidence" value="ECO:0007669"/>
    <property type="project" value="InterPro"/>
</dbReference>
<evidence type="ECO:0000256" key="4">
    <source>
        <dbReference type="ARBA" id="ARBA00022801"/>
    </source>
</evidence>
<dbReference type="STRING" id="1267768.BV394_09760"/>
<dbReference type="GO" id="GO:0006508">
    <property type="term" value="P:proteolysis"/>
    <property type="evidence" value="ECO:0007669"/>
    <property type="project" value="UniProtKB-KW"/>
</dbReference>
<dbReference type="AlphaFoldDB" id="A0A1U7DJC2"/>
<dbReference type="RefSeq" id="WP_076979989.1">
    <property type="nucleotide sequence ID" value="NZ_CP019124.1"/>
</dbReference>
<keyword evidence="2 6" id="KW-0031">Aminopeptidase</keyword>
<dbReference type="OrthoDB" id="9809354at2"/>
<dbReference type="GO" id="GO:0005737">
    <property type="term" value="C:cytoplasm"/>
    <property type="evidence" value="ECO:0007669"/>
    <property type="project" value="InterPro"/>
</dbReference>
<dbReference type="PROSITE" id="PS00631">
    <property type="entry name" value="CYTOSOL_AP"/>
    <property type="match status" value="1"/>
</dbReference>
<dbReference type="Gene3D" id="3.40.630.10">
    <property type="entry name" value="Zn peptidases"/>
    <property type="match status" value="1"/>
</dbReference>
<evidence type="ECO:0000256" key="5">
    <source>
        <dbReference type="ARBA" id="ARBA00023211"/>
    </source>
</evidence>
<dbReference type="SUPFAM" id="SSF52949">
    <property type="entry name" value="Macro domain-like"/>
    <property type="match status" value="1"/>
</dbReference>
<dbReference type="EMBL" id="CP019124">
    <property type="protein sequence ID" value="APX89968.1"/>
    <property type="molecule type" value="Genomic_DNA"/>
</dbReference>
<keyword evidence="7" id="KW-1185">Reference proteome</keyword>
<keyword evidence="3" id="KW-0645">Protease</keyword>
<accession>A0A2M9DAP4</accession>
<reference evidence="6 7" key="1">
    <citation type="submission" date="2017-01" db="EMBL/GenBank/DDBJ databases">
        <title>Genomic analysis of Xuhuaishuia manganoxidans DY6-4.</title>
        <authorList>
            <person name="Wang X."/>
        </authorList>
    </citation>
    <scope>NUCLEOTIDE SEQUENCE [LARGE SCALE GENOMIC DNA]</scope>
    <source>
        <strain evidence="6 7">DY6-4</strain>
    </source>
</reference>
<gene>
    <name evidence="6" type="ORF">BV394_09760</name>
</gene>
<dbReference type="InterPro" id="IPR048816">
    <property type="entry name" value="Peptidase_M17_N_1"/>
</dbReference>
<protein>
    <submittedName>
        <fullName evidence="6">Leucyl aminopeptidase</fullName>
    </submittedName>
</protein>
<dbReference type="Pfam" id="PF00883">
    <property type="entry name" value="Peptidase_M17"/>
    <property type="match status" value="1"/>
</dbReference>
<dbReference type="CDD" id="cd00433">
    <property type="entry name" value="Peptidase_M17"/>
    <property type="match status" value="1"/>
</dbReference>
<dbReference type="Pfam" id="PF21337">
    <property type="entry name" value="Peptidase_M17_N_1"/>
    <property type="match status" value="1"/>
</dbReference>
<sequence length="468" mass="49234">MTPAFAPRTADASDAIPVHLLDEGDIEARIAGWRESGQANLADWAEATKFTGKAGQVQVVRAATGQPLAVLAGHGTPATRRRGRFATAGIAAGLPAGTYRLECDLDGPALEEAALGWLLSAYRFDRYKSMPPAEALLLAPDGVDAKRLEILAAAEFLTRDLVNTPASDLGPDALEAALRDLAEAHGAGVSVTAGDQLLTDNFPLIHTVGRAAAQAPRLLDMRWGSEGPTLTLVGKGVCFDTGGLNIKPGTSMGLMKKDMGGAANVMGLASAIMALKLPLRLRVLIPAVENAIDGSAFRPGDILPSRKGLTVEVNNTDAEGRLVLADALALACEEPPEMLISMATLTGAARVAVGPDLAPFYTDDDDLARELSEAGGRMADPVWRLPFWDPYEALIEPETADLDNAPSGGFAGSITAALFLRRFVGEGQRYCHFDIFAWRPTGKPGLPKGGLGQGPRALLHTIERVLLA</sequence>
<organism evidence="6 7">
    <name type="scientific">Brevirhabdus pacifica</name>
    <dbReference type="NCBI Taxonomy" id="1267768"/>
    <lineage>
        <taxon>Bacteria</taxon>
        <taxon>Pseudomonadati</taxon>
        <taxon>Pseudomonadota</taxon>
        <taxon>Alphaproteobacteria</taxon>
        <taxon>Rhodobacterales</taxon>
        <taxon>Paracoccaceae</taxon>
        <taxon>Brevirhabdus</taxon>
    </lineage>
</organism>
<dbReference type="GO" id="GO:0030145">
    <property type="term" value="F:manganese ion binding"/>
    <property type="evidence" value="ECO:0007669"/>
    <property type="project" value="InterPro"/>
</dbReference>
<dbReference type="PANTHER" id="PTHR11963:SF20">
    <property type="entry name" value="PEPTIDASE B"/>
    <property type="match status" value="1"/>
</dbReference>